<feature type="domain" description="Ig-like" evidence="4">
    <location>
        <begin position="158"/>
        <end position="240"/>
    </location>
</feature>
<keyword evidence="3" id="KW-0472">Membrane</keyword>
<dbReference type="PANTHER" id="PTHR46013:SF4">
    <property type="entry name" value="B-CELL RECEPTOR CD22-RELATED"/>
    <property type="match status" value="1"/>
</dbReference>
<dbReference type="SMART" id="SM00408">
    <property type="entry name" value="IGc2"/>
    <property type="match status" value="2"/>
</dbReference>
<dbReference type="Ensembl" id="ENSHHUT00000020272.1">
    <property type="protein sequence ID" value="ENSHHUP00000019550.1"/>
    <property type="gene ID" value="ENSHHUG00000012210.1"/>
</dbReference>
<dbReference type="GeneTree" id="ENSGT01150000286907"/>
<dbReference type="Pfam" id="PF13927">
    <property type="entry name" value="Ig_3"/>
    <property type="match status" value="1"/>
</dbReference>
<reference evidence="6" key="1">
    <citation type="submission" date="2018-06" db="EMBL/GenBank/DDBJ databases">
        <title>Genome assembly of Danube salmon.</title>
        <authorList>
            <person name="Macqueen D.J."/>
            <person name="Gundappa M.K."/>
        </authorList>
    </citation>
    <scope>NUCLEOTIDE SEQUENCE [LARGE SCALE GENOMIC DNA]</scope>
</reference>
<proteinExistence type="predicted"/>
<feature type="region of interest" description="Disordered" evidence="2">
    <location>
        <begin position="418"/>
        <end position="451"/>
    </location>
</feature>
<keyword evidence="1" id="KW-0393">Immunoglobulin domain</keyword>
<dbReference type="Proteomes" id="UP000314982">
    <property type="component" value="Unassembled WGS sequence"/>
</dbReference>
<feature type="transmembrane region" description="Helical" evidence="3">
    <location>
        <begin position="351"/>
        <end position="375"/>
    </location>
</feature>
<protein>
    <recommendedName>
        <fullName evidence="4">Ig-like domain-containing protein</fullName>
    </recommendedName>
</protein>
<dbReference type="STRING" id="62062.ENSHHUP00000019550"/>
<evidence type="ECO:0000256" key="3">
    <source>
        <dbReference type="SAM" id="Phobius"/>
    </source>
</evidence>
<dbReference type="InterPro" id="IPR003598">
    <property type="entry name" value="Ig_sub2"/>
</dbReference>
<sequence length="458" mass="50935">MTSGWGCSLTAVEKGLQLPAKAAMHCQYILQLSLLTLLSLPGTLAKTWSVWYRDRDRTTVICASKGSSVVFDCEYSYPDFRIVSQKIWFTPRGDTKLDGSQQGDGVFKTSGPIKPRYSGRTEFYDQGNNCTLKLNNVTEDDSGRFFFRFESNKRNEAPQGFTGSGGVDLKMSVLSIKLNENGTVKERDNVTFVCTSTCNRSQMEFLWFKDGRPLPGVSGVHSGQYPLGPLSPNDTGCYSCGLGQGKSTPILLDVRYAPRDVSVKVSPSPEVVKGSRLTLTCSNNANPAAETYTWFQRTGPLTSLRLGMGKEHTFKEIDSDDSGLYFCMAQNALGSQNSTEQEVKVKESARLMLVLAALGALFLVTAVIVVPYIYIKRLKWNTAEKKLPTKPVPQLQKATLSRPEDIYENMRRSAKLITDPDDMNYTELNIRPAPSPRRQRNDKAEDDNAVIYSQLQSH</sequence>
<dbReference type="SMART" id="SM00409">
    <property type="entry name" value="IG"/>
    <property type="match status" value="3"/>
</dbReference>
<dbReference type="PANTHER" id="PTHR46013">
    <property type="entry name" value="VASCULAR CELL ADHESION MOLECULE 1"/>
    <property type="match status" value="1"/>
</dbReference>
<keyword evidence="3" id="KW-0812">Transmembrane</keyword>
<evidence type="ECO:0000256" key="2">
    <source>
        <dbReference type="SAM" id="MobiDB-lite"/>
    </source>
</evidence>
<organism evidence="5 6">
    <name type="scientific">Hucho hucho</name>
    <name type="common">huchen</name>
    <dbReference type="NCBI Taxonomy" id="62062"/>
    <lineage>
        <taxon>Eukaryota</taxon>
        <taxon>Metazoa</taxon>
        <taxon>Chordata</taxon>
        <taxon>Craniata</taxon>
        <taxon>Vertebrata</taxon>
        <taxon>Euteleostomi</taxon>
        <taxon>Actinopterygii</taxon>
        <taxon>Neopterygii</taxon>
        <taxon>Teleostei</taxon>
        <taxon>Protacanthopterygii</taxon>
        <taxon>Salmoniformes</taxon>
        <taxon>Salmonidae</taxon>
        <taxon>Salmoninae</taxon>
        <taxon>Hucho</taxon>
    </lineage>
</organism>
<keyword evidence="3" id="KW-1133">Transmembrane helix</keyword>
<dbReference type="InterPro" id="IPR036179">
    <property type="entry name" value="Ig-like_dom_sf"/>
</dbReference>
<reference evidence="5" key="3">
    <citation type="submission" date="2025-09" db="UniProtKB">
        <authorList>
            <consortium name="Ensembl"/>
        </authorList>
    </citation>
    <scope>IDENTIFICATION</scope>
</reference>
<evidence type="ECO:0000256" key="1">
    <source>
        <dbReference type="ARBA" id="ARBA00023319"/>
    </source>
</evidence>
<dbReference type="Gene3D" id="2.60.40.10">
    <property type="entry name" value="Immunoglobulins"/>
    <property type="match status" value="3"/>
</dbReference>
<dbReference type="InterPro" id="IPR013151">
    <property type="entry name" value="Immunoglobulin_dom"/>
</dbReference>
<dbReference type="PROSITE" id="PS50835">
    <property type="entry name" value="IG_LIKE"/>
    <property type="match status" value="2"/>
</dbReference>
<dbReference type="InterPro" id="IPR013783">
    <property type="entry name" value="Ig-like_fold"/>
</dbReference>
<reference evidence="5" key="2">
    <citation type="submission" date="2025-08" db="UniProtKB">
        <authorList>
            <consortium name="Ensembl"/>
        </authorList>
    </citation>
    <scope>IDENTIFICATION</scope>
</reference>
<keyword evidence="6" id="KW-1185">Reference proteome</keyword>
<dbReference type="Pfam" id="PF00047">
    <property type="entry name" value="ig"/>
    <property type="match status" value="1"/>
</dbReference>
<evidence type="ECO:0000313" key="6">
    <source>
        <dbReference type="Proteomes" id="UP000314982"/>
    </source>
</evidence>
<dbReference type="InterPro" id="IPR007110">
    <property type="entry name" value="Ig-like_dom"/>
</dbReference>
<evidence type="ECO:0000313" key="5">
    <source>
        <dbReference type="Ensembl" id="ENSHHUP00000019550.1"/>
    </source>
</evidence>
<feature type="domain" description="Ig-like" evidence="4">
    <location>
        <begin position="258"/>
        <end position="346"/>
    </location>
</feature>
<dbReference type="InterPro" id="IPR003599">
    <property type="entry name" value="Ig_sub"/>
</dbReference>
<dbReference type="AlphaFoldDB" id="A0A4W5L5U5"/>
<accession>A0A4W5L5U5</accession>
<dbReference type="SUPFAM" id="SSF48726">
    <property type="entry name" value="Immunoglobulin"/>
    <property type="match status" value="3"/>
</dbReference>
<name>A0A4W5L5U5_9TELE</name>
<evidence type="ECO:0000259" key="4">
    <source>
        <dbReference type="PROSITE" id="PS50835"/>
    </source>
</evidence>